<keyword evidence="2" id="KW-0217">Developmental protein</keyword>
<evidence type="ECO:0000256" key="1">
    <source>
        <dbReference type="ARBA" id="ARBA00004123"/>
    </source>
</evidence>
<evidence type="ECO:0000256" key="2">
    <source>
        <dbReference type="ARBA" id="ARBA00022473"/>
    </source>
</evidence>
<comment type="subcellular location">
    <subcellularLocation>
        <location evidence="1">Nucleus</location>
    </subcellularLocation>
</comment>
<sequence length="293" mass="32684">GTPYSTSVYTELCPYFYVCTYQFTVLFRAAGLAGSDVITAVISPTTRGLREAMRNEGIEFSLPLVEETRKYVTKLEQGVSDDESFSWLEEMGVQDKIKKPDAISIKLRKEKNEVQVDHKPESVALVKGTNTFMLLNFLINCKSLVAAAGPQAGLPPTLLSPVAFRGATMQTLKARSINVKTPVHSRYNDIFSLEVTGPVMPHCLHTLTMLLKSAQRGAFSAVLYTHEPTAVFNTNTERILNKVSSLKGETMWKDLTKCGLHLKTLDQLIQLPTLGKSSIRLLEMRNYAYIWKS</sequence>
<dbReference type="Ensembl" id="ENSTMTT00000024248.1">
    <property type="protein sequence ID" value="ENSTMTP00000023422.1"/>
    <property type="gene ID" value="ENSTMTG00000016935.1"/>
</dbReference>
<dbReference type="GO" id="GO:0033260">
    <property type="term" value="P:nuclear DNA replication"/>
    <property type="evidence" value="ECO:0007669"/>
    <property type="project" value="TreeGrafter"/>
</dbReference>
<accession>A0A674JTU4</accession>
<keyword evidence="3" id="KW-0539">Nucleus</keyword>
<protein>
    <recommendedName>
        <fullName evidence="7">Downstream neighbor of SON</fullName>
    </recommendedName>
</protein>
<proteinExistence type="inferred from homology"/>
<keyword evidence="6" id="KW-1185">Reference proteome</keyword>
<evidence type="ECO:0000313" key="6">
    <source>
        <dbReference type="Proteomes" id="UP000472274"/>
    </source>
</evidence>
<dbReference type="GO" id="GO:0005634">
    <property type="term" value="C:nucleus"/>
    <property type="evidence" value="ECO:0007669"/>
    <property type="project" value="UniProtKB-SubCell"/>
</dbReference>
<dbReference type="Proteomes" id="UP000472274">
    <property type="component" value="Unplaced"/>
</dbReference>
<reference evidence="5" key="1">
    <citation type="submission" date="2025-08" db="UniProtKB">
        <authorList>
            <consortium name="Ensembl"/>
        </authorList>
    </citation>
    <scope>IDENTIFICATION</scope>
</reference>
<dbReference type="AlphaFoldDB" id="A0A674JTU4"/>
<comment type="similarity">
    <text evidence="4">Belongs to the DONSON family.</text>
</comment>
<dbReference type="PANTHER" id="PTHR12972:SF0">
    <property type="entry name" value="PROTEIN DOWNSTREAM NEIGHBOR OF SON"/>
    <property type="match status" value="1"/>
</dbReference>
<name>A0A674JTU4_9SAUR</name>
<evidence type="ECO:0000256" key="3">
    <source>
        <dbReference type="ARBA" id="ARBA00023242"/>
    </source>
</evidence>
<evidence type="ECO:0000313" key="5">
    <source>
        <dbReference type="Ensembl" id="ENSTMTP00000023422.1"/>
    </source>
</evidence>
<reference evidence="5" key="2">
    <citation type="submission" date="2025-09" db="UniProtKB">
        <authorList>
            <consortium name="Ensembl"/>
        </authorList>
    </citation>
    <scope>IDENTIFICATION</scope>
</reference>
<organism evidence="5 6">
    <name type="scientific">Terrapene triunguis</name>
    <name type="common">Three-toed box turtle</name>
    <dbReference type="NCBI Taxonomy" id="2587831"/>
    <lineage>
        <taxon>Eukaryota</taxon>
        <taxon>Metazoa</taxon>
        <taxon>Chordata</taxon>
        <taxon>Craniata</taxon>
        <taxon>Vertebrata</taxon>
        <taxon>Euteleostomi</taxon>
        <taxon>Archelosauria</taxon>
        <taxon>Testudinata</taxon>
        <taxon>Testudines</taxon>
        <taxon>Cryptodira</taxon>
        <taxon>Durocryptodira</taxon>
        <taxon>Testudinoidea</taxon>
        <taxon>Emydidae</taxon>
        <taxon>Terrapene</taxon>
    </lineage>
</organism>
<evidence type="ECO:0008006" key="7">
    <source>
        <dbReference type="Google" id="ProtNLM"/>
    </source>
</evidence>
<dbReference type="PANTHER" id="PTHR12972">
    <property type="entry name" value="DOWNSTREAM NEIGHBOR OF SON"/>
    <property type="match status" value="1"/>
</dbReference>
<dbReference type="InterPro" id="IPR024861">
    <property type="entry name" value="Donson"/>
</dbReference>
<evidence type="ECO:0000256" key="4">
    <source>
        <dbReference type="ARBA" id="ARBA00025806"/>
    </source>
</evidence>
<dbReference type="GeneTree" id="ENSGT00390000000447"/>